<evidence type="ECO:0000256" key="8">
    <source>
        <dbReference type="ARBA" id="ARBA00022532"/>
    </source>
</evidence>
<dbReference type="CDD" id="cd03495">
    <property type="entry name" value="SQR_TypeC_SdhD_like"/>
    <property type="match status" value="1"/>
</dbReference>
<dbReference type="RefSeq" id="WP_183921998.1">
    <property type="nucleotide sequence ID" value="NZ_JAHXZN010000003.1"/>
</dbReference>
<keyword evidence="8" id="KW-0816">Tricarboxylic acid cycle</keyword>
<evidence type="ECO:0000256" key="14">
    <source>
        <dbReference type="ARBA" id="ARBA00023004"/>
    </source>
</evidence>
<keyword evidence="18" id="KW-1185">Reference proteome</keyword>
<evidence type="ECO:0000313" key="17">
    <source>
        <dbReference type="EMBL" id="MBW6531412.1"/>
    </source>
</evidence>
<protein>
    <recommendedName>
        <fullName evidence="6">Succinate dehydrogenase hydrophobic membrane anchor subunit</fullName>
    </recommendedName>
</protein>
<evidence type="ECO:0000256" key="15">
    <source>
        <dbReference type="ARBA" id="ARBA00023136"/>
    </source>
</evidence>
<sequence>MTTEIGRVRGLGSAHAGAHHWWHHKITAGTNFLLLVWFLASIAMLPSYDHTTVRLWLSSAWAAVPMALLIASVFYHFRLGLQTVIEDYSHKENRFVLTILLNVFTAATAGVAIFSILKVAFGAAA</sequence>
<evidence type="ECO:0000256" key="12">
    <source>
        <dbReference type="ARBA" id="ARBA00022982"/>
    </source>
</evidence>
<dbReference type="EMBL" id="JAHXZN010000003">
    <property type="protein sequence ID" value="MBW6531412.1"/>
    <property type="molecule type" value="Genomic_DNA"/>
</dbReference>
<evidence type="ECO:0000256" key="5">
    <source>
        <dbReference type="ARBA" id="ARBA00011558"/>
    </source>
</evidence>
<comment type="caution">
    <text evidence="17">The sequence shown here is derived from an EMBL/GenBank/DDBJ whole genome shotgun (WGS) entry which is preliminary data.</text>
</comment>
<keyword evidence="10 16" id="KW-0812">Transmembrane</keyword>
<dbReference type="Proteomes" id="UP000759103">
    <property type="component" value="Unassembled WGS sequence"/>
</dbReference>
<evidence type="ECO:0000256" key="16">
    <source>
        <dbReference type="SAM" id="Phobius"/>
    </source>
</evidence>
<dbReference type="Pfam" id="PF01127">
    <property type="entry name" value="Sdh_cyt"/>
    <property type="match status" value="1"/>
</dbReference>
<comment type="function">
    <text evidence="2">Membrane-anchoring subunit of succinate dehydrogenase (SDH).</text>
</comment>
<evidence type="ECO:0000256" key="9">
    <source>
        <dbReference type="ARBA" id="ARBA00022617"/>
    </source>
</evidence>
<evidence type="ECO:0000256" key="3">
    <source>
        <dbReference type="ARBA" id="ARBA00004141"/>
    </source>
</evidence>
<evidence type="ECO:0000256" key="6">
    <source>
        <dbReference type="ARBA" id="ARBA00019425"/>
    </source>
</evidence>
<evidence type="ECO:0000256" key="11">
    <source>
        <dbReference type="ARBA" id="ARBA00022723"/>
    </source>
</evidence>
<evidence type="ECO:0000256" key="10">
    <source>
        <dbReference type="ARBA" id="ARBA00022692"/>
    </source>
</evidence>
<keyword evidence="7" id="KW-0813">Transport</keyword>
<comment type="pathway">
    <text evidence="4">Carbohydrate metabolism; tricarboxylic acid cycle.</text>
</comment>
<proteinExistence type="predicted"/>
<evidence type="ECO:0000256" key="1">
    <source>
        <dbReference type="ARBA" id="ARBA00001971"/>
    </source>
</evidence>
<reference evidence="17 18" key="1">
    <citation type="submission" date="2021-07" db="EMBL/GenBank/DDBJ databases">
        <title>Sphingomonas sp.</title>
        <authorList>
            <person name="Feng G."/>
            <person name="Li J."/>
            <person name="Pan M."/>
        </authorList>
    </citation>
    <scope>NUCLEOTIDE SEQUENCE [LARGE SCALE GENOMIC DNA]</scope>
    <source>
        <strain evidence="17 18">RRHST34</strain>
    </source>
</reference>
<keyword evidence="11" id="KW-0479">Metal-binding</keyword>
<keyword evidence="12" id="KW-0249">Electron transport</keyword>
<feature type="transmembrane region" description="Helical" evidence="16">
    <location>
        <begin position="55"/>
        <end position="75"/>
    </location>
</feature>
<evidence type="ECO:0000256" key="2">
    <source>
        <dbReference type="ARBA" id="ARBA00004050"/>
    </source>
</evidence>
<feature type="transmembrane region" description="Helical" evidence="16">
    <location>
        <begin position="95"/>
        <end position="117"/>
    </location>
</feature>
<dbReference type="InterPro" id="IPR034804">
    <property type="entry name" value="SQR/QFR_C/D"/>
</dbReference>
<gene>
    <name evidence="17" type="primary">sdhD</name>
    <name evidence="17" type="ORF">KZ820_11770</name>
</gene>
<comment type="subcellular location">
    <subcellularLocation>
        <location evidence="3">Membrane</location>
        <topology evidence="3">Multi-pass membrane protein</topology>
    </subcellularLocation>
</comment>
<evidence type="ECO:0000313" key="18">
    <source>
        <dbReference type="Proteomes" id="UP000759103"/>
    </source>
</evidence>
<dbReference type="NCBIfam" id="TIGR02968">
    <property type="entry name" value="succ_dehyd_anc"/>
    <property type="match status" value="1"/>
</dbReference>
<dbReference type="InterPro" id="IPR014312">
    <property type="entry name" value="Succ_DH_anchor"/>
</dbReference>
<comment type="subunit">
    <text evidence="5">Part of an enzyme complex containing four subunits: a flavoprotein, an iron-sulfur protein, plus two membrane-anchoring proteins, SdhC and SdhD.</text>
</comment>
<dbReference type="Gene3D" id="1.20.1300.10">
    <property type="entry name" value="Fumarate reductase/succinate dehydrogenase, transmembrane subunit"/>
    <property type="match status" value="1"/>
</dbReference>
<dbReference type="InterPro" id="IPR000701">
    <property type="entry name" value="SuccDH_FuR_B_TM-su"/>
</dbReference>
<keyword evidence="15 16" id="KW-0472">Membrane</keyword>
<organism evidence="17 18">
    <name type="scientific">Sphingomonas citri</name>
    <dbReference type="NCBI Taxonomy" id="2862499"/>
    <lineage>
        <taxon>Bacteria</taxon>
        <taxon>Pseudomonadati</taxon>
        <taxon>Pseudomonadota</taxon>
        <taxon>Alphaproteobacteria</taxon>
        <taxon>Sphingomonadales</taxon>
        <taxon>Sphingomonadaceae</taxon>
        <taxon>Sphingomonas</taxon>
    </lineage>
</organism>
<comment type="cofactor">
    <cofactor evidence="1">
        <name>heme</name>
        <dbReference type="ChEBI" id="CHEBI:30413"/>
    </cofactor>
</comment>
<dbReference type="SUPFAM" id="SSF81343">
    <property type="entry name" value="Fumarate reductase respiratory complex transmembrane subunits"/>
    <property type="match status" value="1"/>
</dbReference>
<keyword evidence="14" id="KW-0408">Iron</keyword>
<keyword evidence="13 16" id="KW-1133">Transmembrane helix</keyword>
<keyword evidence="9" id="KW-0349">Heme</keyword>
<evidence type="ECO:0000256" key="13">
    <source>
        <dbReference type="ARBA" id="ARBA00022989"/>
    </source>
</evidence>
<name>A0ABS7BP77_9SPHN</name>
<feature type="transmembrane region" description="Helical" evidence="16">
    <location>
        <begin position="28"/>
        <end position="48"/>
    </location>
</feature>
<evidence type="ECO:0000256" key="4">
    <source>
        <dbReference type="ARBA" id="ARBA00005163"/>
    </source>
</evidence>
<evidence type="ECO:0000256" key="7">
    <source>
        <dbReference type="ARBA" id="ARBA00022448"/>
    </source>
</evidence>
<accession>A0ABS7BP77</accession>